<feature type="transmembrane region" description="Helical" evidence="8">
    <location>
        <begin position="378"/>
        <end position="402"/>
    </location>
</feature>
<evidence type="ECO:0000256" key="2">
    <source>
        <dbReference type="ARBA" id="ARBA00010992"/>
    </source>
</evidence>
<dbReference type="PANTHER" id="PTHR48022:SF27">
    <property type="entry name" value="MAJOR FACILITATOR SUPERFAMILY (MFS) PROFILE DOMAIN-CONTAINING PROTEIN"/>
    <property type="match status" value="1"/>
</dbReference>
<feature type="transmembrane region" description="Helical" evidence="8">
    <location>
        <begin position="163"/>
        <end position="184"/>
    </location>
</feature>
<evidence type="ECO:0000256" key="1">
    <source>
        <dbReference type="ARBA" id="ARBA00004141"/>
    </source>
</evidence>
<dbReference type="InterPro" id="IPR050360">
    <property type="entry name" value="MFS_Sugar_Transporters"/>
</dbReference>
<feature type="transmembrane region" description="Helical" evidence="8">
    <location>
        <begin position="75"/>
        <end position="94"/>
    </location>
</feature>
<feature type="transmembrane region" description="Helical" evidence="8">
    <location>
        <begin position="345"/>
        <end position="366"/>
    </location>
</feature>
<gene>
    <name evidence="10" type="ORF">E0L32_012214</name>
</gene>
<feature type="transmembrane region" description="Helical" evidence="8">
    <location>
        <begin position="196"/>
        <end position="215"/>
    </location>
</feature>
<evidence type="ECO:0000256" key="4">
    <source>
        <dbReference type="ARBA" id="ARBA00022692"/>
    </source>
</evidence>
<sequence>METTQQQAPTGRRGLSFQLIHNPRLVLSAFLLALVFFTFGYDGSVMAGVLAMAPFVNEYGSVHTPYGRMLSATDIGVITALPITGCLLGLPLAAFVGDRFGRKKTLILGCIISAIGSALQTSAYSQAQLVVGRWIANSAIFIFIVMGATFLSEIAPEQYRGAIVGLSIVLIDAAAILASGINWALSTDTSQFSFRFPVGLQILFPMVIAVAMIFVEDSPTFYLTNSKDEQALTSLRKIRRGYSEAEIEGEFAALKAQAELRREEVHVPWTHIFKGVDLRRTLLSLSIGNMQQLSGIAFATSYATIFLQTIGSDISAFLLTLIGAILALSGAVTGIFLVDTVGRRPLALTTFIIIFIINVIIGALGFTDYAHNPNLSRAIAAFCMMFAFFFAAGFGPLTYIVASEMPTARLRNRTSAFSFLVLACFQTLVIYVLPYISNADAGNLGPKTYLVFAGWMFLCIVITYFYLPETKGRSPAELDVMFAARIPARQFKDYVCNINTESYMAEHKHHVEPVEKVA</sequence>
<evidence type="ECO:0000256" key="7">
    <source>
        <dbReference type="RuleBase" id="RU003346"/>
    </source>
</evidence>
<feature type="transmembrane region" description="Helical" evidence="8">
    <location>
        <begin position="131"/>
        <end position="151"/>
    </location>
</feature>
<dbReference type="Proteomes" id="UP000319257">
    <property type="component" value="Unassembled WGS sequence"/>
</dbReference>
<evidence type="ECO:0000259" key="9">
    <source>
        <dbReference type="PROSITE" id="PS50850"/>
    </source>
</evidence>
<dbReference type="OrthoDB" id="6612291at2759"/>
<dbReference type="GeneID" id="41979661"/>
<feature type="transmembrane region" description="Helical" evidence="8">
    <location>
        <begin position="316"/>
        <end position="338"/>
    </location>
</feature>
<dbReference type="GO" id="GO:0005351">
    <property type="term" value="F:carbohydrate:proton symporter activity"/>
    <property type="evidence" value="ECO:0007669"/>
    <property type="project" value="TreeGrafter"/>
</dbReference>
<feature type="domain" description="Major facilitator superfamily (MFS) profile" evidence="9">
    <location>
        <begin position="28"/>
        <end position="471"/>
    </location>
</feature>
<evidence type="ECO:0000256" key="6">
    <source>
        <dbReference type="ARBA" id="ARBA00023136"/>
    </source>
</evidence>
<dbReference type="SUPFAM" id="SSF103473">
    <property type="entry name" value="MFS general substrate transporter"/>
    <property type="match status" value="1"/>
</dbReference>
<dbReference type="Gene3D" id="1.20.1250.20">
    <property type="entry name" value="MFS general substrate transporter like domains"/>
    <property type="match status" value="1"/>
</dbReference>
<protein>
    <recommendedName>
        <fullName evidence="9">Major facilitator superfamily (MFS) profile domain-containing protein</fullName>
    </recommendedName>
</protein>
<name>A0A507BBQ1_9PEZI</name>
<comment type="similarity">
    <text evidence="2 7">Belongs to the major facilitator superfamily. Sugar transporter (TC 2.A.1.1) family.</text>
</comment>
<accession>A0A507BBQ1</accession>
<evidence type="ECO:0000256" key="5">
    <source>
        <dbReference type="ARBA" id="ARBA00022989"/>
    </source>
</evidence>
<evidence type="ECO:0000256" key="8">
    <source>
        <dbReference type="SAM" id="Phobius"/>
    </source>
</evidence>
<dbReference type="GO" id="GO:0016020">
    <property type="term" value="C:membrane"/>
    <property type="evidence" value="ECO:0007669"/>
    <property type="project" value="UniProtKB-SubCell"/>
</dbReference>
<dbReference type="InterPro" id="IPR003663">
    <property type="entry name" value="Sugar/inositol_transpt"/>
</dbReference>
<dbReference type="InterPro" id="IPR020846">
    <property type="entry name" value="MFS_dom"/>
</dbReference>
<dbReference type="InterPro" id="IPR036259">
    <property type="entry name" value="MFS_trans_sf"/>
</dbReference>
<feature type="transmembrane region" description="Helical" evidence="8">
    <location>
        <begin position="448"/>
        <end position="467"/>
    </location>
</feature>
<keyword evidence="11" id="KW-1185">Reference proteome</keyword>
<keyword evidence="6 8" id="KW-0472">Membrane</keyword>
<keyword evidence="3 7" id="KW-0813">Transport</keyword>
<reference evidence="10 11" key="1">
    <citation type="submission" date="2019-06" db="EMBL/GenBank/DDBJ databases">
        <title>Draft genome sequence of the filamentous fungus Phialemoniopsis curvata isolated from diesel fuel.</title>
        <authorList>
            <person name="Varaljay V.A."/>
            <person name="Lyon W.J."/>
            <person name="Crouch A.L."/>
            <person name="Drake C.E."/>
            <person name="Hollomon J.M."/>
            <person name="Nadeau L.J."/>
            <person name="Nunn H.S."/>
            <person name="Stevenson B.S."/>
            <person name="Bojanowski C.L."/>
            <person name="Crookes-Goodson W.J."/>
        </authorList>
    </citation>
    <scope>NUCLEOTIDE SEQUENCE [LARGE SCALE GENOMIC DNA]</scope>
    <source>
        <strain evidence="10 11">D216</strain>
    </source>
</reference>
<keyword evidence="5 8" id="KW-1133">Transmembrane helix</keyword>
<dbReference type="NCBIfam" id="TIGR00879">
    <property type="entry name" value="SP"/>
    <property type="match status" value="1"/>
</dbReference>
<comment type="subcellular location">
    <subcellularLocation>
        <location evidence="1">Membrane</location>
        <topology evidence="1">Multi-pass membrane protein</topology>
    </subcellularLocation>
</comment>
<keyword evidence="4 8" id="KW-0812">Transmembrane</keyword>
<dbReference type="InterPro" id="IPR005828">
    <property type="entry name" value="MFS_sugar_transport-like"/>
</dbReference>
<dbReference type="EMBL" id="SKBQ01000144">
    <property type="protein sequence ID" value="TPX17327.1"/>
    <property type="molecule type" value="Genomic_DNA"/>
</dbReference>
<evidence type="ECO:0000313" key="10">
    <source>
        <dbReference type="EMBL" id="TPX17327.1"/>
    </source>
</evidence>
<dbReference type="PANTHER" id="PTHR48022">
    <property type="entry name" value="PLASTIDIC GLUCOSE TRANSPORTER 4"/>
    <property type="match status" value="1"/>
</dbReference>
<dbReference type="PROSITE" id="PS50850">
    <property type="entry name" value="MFS"/>
    <property type="match status" value="1"/>
</dbReference>
<feature type="transmembrane region" description="Helical" evidence="8">
    <location>
        <begin position="25"/>
        <end position="55"/>
    </location>
</feature>
<dbReference type="RefSeq" id="XP_030999038.1">
    <property type="nucleotide sequence ID" value="XM_031135030.1"/>
</dbReference>
<proteinExistence type="inferred from homology"/>
<dbReference type="Pfam" id="PF00083">
    <property type="entry name" value="Sugar_tr"/>
    <property type="match status" value="1"/>
</dbReference>
<dbReference type="FunFam" id="1.20.1250.20:FF:000078">
    <property type="entry name" value="MFS maltose transporter, putative"/>
    <property type="match status" value="1"/>
</dbReference>
<comment type="caution">
    <text evidence="10">The sequence shown here is derived from an EMBL/GenBank/DDBJ whole genome shotgun (WGS) entry which is preliminary data.</text>
</comment>
<dbReference type="AlphaFoldDB" id="A0A507BBQ1"/>
<feature type="transmembrane region" description="Helical" evidence="8">
    <location>
        <begin position="414"/>
        <end position="436"/>
    </location>
</feature>
<dbReference type="InParanoid" id="A0A507BBQ1"/>
<evidence type="ECO:0000313" key="11">
    <source>
        <dbReference type="Proteomes" id="UP000319257"/>
    </source>
</evidence>
<evidence type="ECO:0000256" key="3">
    <source>
        <dbReference type="ARBA" id="ARBA00022448"/>
    </source>
</evidence>
<organism evidence="10 11">
    <name type="scientific">Thyridium curvatum</name>
    <dbReference type="NCBI Taxonomy" id="1093900"/>
    <lineage>
        <taxon>Eukaryota</taxon>
        <taxon>Fungi</taxon>
        <taxon>Dikarya</taxon>
        <taxon>Ascomycota</taxon>
        <taxon>Pezizomycotina</taxon>
        <taxon>Sordariomycetes</taxon>
        <taxon>Sordariomycetidae</taxon>
        <taxon>Thyridiales</taxon>
        <taxon>Thyridiaceae</taxon>
        <taxon>Thyridium</taxon>
    </lineage>
</organism>